<proteinExistence type="inferred from homology"/>
<dbReference type="EMBL" id="JAJAXM010000004">
    <property type="protein sequence ID" value="MCG9024900.1"/>
    <property type="molecule type" value="Genomic_DNA"/>
</dbReference>
<dbReference type="Proteomes" id="UP001200247">
    <property type="component" value="Unassembled WGS sequence"/>
</dbReference>
<dbReference type="PIRSF" id="PIRSF018472">
    <property type="entry name" value="MreD_proteobac"/>
    <property type="match status" value="1"/>
</dbReference>
<organism evidence="9 11">
    <name type="scientific">Laribacter hongkongensis</name>
    <dbReference type="NCBI Taxonomy" id="168471"/>
    <lineage>
        <taxon>Bacteria</taxon>
        <taxon>Pseudomonadati</taxon>
        <taxon>Pseudomonadota</taxon>
        <taxon>Betaproteobacteria</taxon>
        <taxon>Neisseriales</taxon>
        <taxon>Aquaspirillaceae</taxon>
        <taxon>Laribacter</taxon>
    </lineage>
</organism>
<evidence type="ECO:0000313" key="9">
    <source>
        <dbReference type="EMBL" id="ASJ26090.1"/>
    </source>
</evidence>
<dbReference type="PANTHER" id="PTHR37484:SF1">
    <property type="entry name" value="ROD SHAPE-DETERMINING PROTEIN MRED"/>
    <property type="match status" value="1"/>
</dbReference>
<reference evidence="9" key="3">
    <citation type="submission" date="2017-06" db="EMBL/GenBank/DDBJ databases">
        <authorList>
            <person name="Kim H.J."/>
            <person name="Triplett B.A."/>
        </authorList>
    </citation>
    <scope>NUCLEOTIDE SEQUENCE</scope>
    <source>
        <strain evidence="9">HLGZ1</strain>
    </source>
</reference>
<dbReference type="Pfam" id="PF04093">
    <property type="entry name" value="MreD"/>
    <property type="match status" value="1"/>
</dbReference>
<comment type="subcellular location">
    <subcellularLocation>
        <location evidence="1">Cell membrane</location>
        <topology evidence="1">Multi-pass membrane protein</topology>
    </subcellularLocation>
</comment>
<dbReference type="InterPro" id="IPR026034">
    <property type="entry name" value="MreD_proteobac"/>
</dbReference>
<dbReference type="PANTHER" id="PTHR37484">
    <property type="entry name" value="ROD SHAPE-DETERMINING PROTEIN MRED"/>
    <property type="match status" value="1"/>
</dbReference>
<dbReference type="GeneID" id="75108277"/>
<feature type="transmembrane region" description="Helical" evidence="8">
    <location>
        <begin position="103"/>
        <end position="123"/>
    </location>
</feature>
<dbReference type="AlphaFoldDB" id="A0A248LMT0"/>
<accession>A0A248LMT0</accession>
<comment type="similarity">
    <text evidence="2">Belongs to the MreD family.</text>
</comment>
<feature type="transmembrane region" description="Helical" evidence="8">
    <location>
        <begin position="58"/>
        <end position="91"/>
    </location>
</feature>
<dbReference type="OMA" id="YWAMALP"/>
<dbReference type="NCBIfam" id="TIGR03426">
    <property type="entry name" value="shape_MreD"/>
    <property type="match status" value="1"/>
</dbReference>
<evidence type="ECO:0000256" key="6">
    <source>
        <dbReference type="ARBA" id="ARBA00022989"/>
    </source>
</evidence>
<evidence type="ECO:0000256" key="2">
    <source>
        <dbReference type="ARBA" id="ARBA00007776"/>
    </source>
</evidence>
<reference evidence="11" key="2">
    <citation type="submission" date="2017-06" db="EMBL/GenBank/DDBJ databases">
        <title>Whole genome sequence of Laribacter hongkongensis LHGZ1.</title>
        <authorList>
            <person name="Chen D."/>
            <person name="Wu H."/>
            <person name="Chen J."/>
        </authorList>
    </citation>
    <scope>NUCLEOTIDE SEQUENCE [LARGE SCALE GENOMIC DNA]</scope>
    <source>
        <strain evidence="11">LHGZ1</strain>
    </source>
</reference>
<dbReference type="RefSeq" id="WP_012698513.1">
    <property type="nucleotide sequence ID" value="NZ_CP022115.1"/>
</dbReference>
<evidence type="ECO:0000256" key="7">
    <source>
        <dbReference type="ARBA" id="ARBA00023136"/>
    </source>
</evidence>
<keyword evidence="6 8" id="KW-1133">Transmembrane helix</keyword>
<keyword evidence="3" id="KW-1003">Cell membrane</keyword>
<dbReference type="GO" id="GO:0008360">
    <property type="term" value="P:regulation of cell shape"/>
    <property type="evidence" value="ECO:0007669"/>
    <property type="project" value="UniProtKB-KW"/>
</dbReference>
<evidence type="ECO:0000256" key="4">
    <source>
        <dbReference type="ARBA" id="ARBA00022692"/>
    </source>
</evidence>
<evidence type="ECO:0000256" key="8">
    <source>
        <dbReference type="SAM" id="Phobius"/>
    </source>
</evidence>
<evidence type="ECO:0000256" key="1">
    <source>
        <dbReference type="ARBA" id="ARBA00004651"/>
    </source>
</evidence>
<evidence type="ECO:0000313" key="10">
    <source>
        <dbReference type="EMBL" id="MCG9024900.1"/>
    </source>
</evidence>
<sequence length="168" mass="18586">MDKPRELLRPVRKRWIALSLALALVVELLPLSGPARLTPDFVALLVLYWNINQPSRFGIGLSFLVGLIGDFFSAGLIGQHALAYTVISYLVLLRQRQIAMYSLGQQALIVLGLLLLSQAIMWLARMALGGVVVGWSYFMSPFVGALLWPLLTTILLWPQRSGSSRQPG</sequence>
<gene>
    <name evidence="9" type="primary">mreD</name>
    <name evidence="10" type="ORF">LH440_03085</name>
    <name evidence="9" type="ORF">LHGZ1_3259</name>
</gene>
<protein>
    <submittedName>
        <fullName evidence="9">Rod shape-determining protein MreD</fullName>
    </submittedName>
</protein>
<name>A0A248LMT0_9NEIS</name>
<evidence type="ECO:0000256" key="3">
    <source>
        <dbReference type="ARBA" id="ARBA00022475"/>
    </source>
</evidence>
<reference evidence="9" key="1">
    <citation type="journal article" date="2017" name="J. Antimicrob. Chemother.">
        <title>Emergence and genomic analysis of MDR Laribacter hongkongensis strain HLGZ1 from Guangzhou, China.</title>
        <authorList>
            <person name="Wu H.K."/>
            <person name="Chen J.H."/>
            <person name="Yang L."/>
            <person name="Li A.R."/>
            <person name="Su D.H."/>
            <person name="Lin Y.P."/>
            <person name="Chen D.Q."/>
        </authorList>
    </citation>
    <scope>NUCLEOTIDE SEQUENCE</scope>
    <source>
        <strain evidence="9">HLGZ1</strain>
    </source>
</reference>
<keyword evidence="5" id="KW-0133">Cell shape</keyword>
<evidence type="ECO:0000313" key="11">
    <source>
        <dbReference type="Proteomes" id="UP000197424"/>
    </source>
</evidence>
<keyword evidence="4 8" id="KW-0812">Transmembrane</keyword>
<evidence type="ECO:0000313" key="12">
    <source>
        <dbReference type="Proteomes" id="UP001200247"/>
    </source>
</evidence>
<reference evidence="10 12" key="4">
    <citation type="submission" date="2021-10" db="EMBL/GenBank/DDBJ databases">
        <title>Whole-genome sequencing analysis of Laribacter hongkongensis: virulence gene profiles, carbohydrate-active enzyme prediction, and antimicrobial resistance characterization.</title>
        <authorList>
            <person name="Yuan P."/>
            <person name="Zhan Y."/>
            <person name="Chen D."/>
        </authorList>
    </citation>
    <scope>NUCLEOTIDE SEQUENCE [LARGE SCALE GENOMIC DNA]</scope>
    <source>
        <strain evidence="10 12">W67</strain>
    </source>
</reference>
<dbReference type="EMBL" id="CP022115">
    <property type="protein sequence ID" value="ASJ26090.1"/>
    <property type="molecule type" value="Genomic_DNA"/>
</dbReference>
<dbReference type="GO" id="GO:0005886">
    <property type="term" value="C:plasma membrane"/>
    <property type="evidence" value="ECO:0007669"/>
    <property type="project" value="UniProtKB-SubCell"/>
</dbReference>
<feature type="transmembrane region" description="Helical" evidence="8">
    <location>
        <begin position="135"/>
        <end position="157"/>
    </location>
</feature>
<dbReference type="InterPro" id="IPR007227">
    <property type="entry name" value="Cell_shape_determining_MreD"/>
</dbReference>
<keyword evidence="7 8" id="KW-0472">Membrane</keyword>
<dbReference type="OrthoDB" id="5297408at2"/>
<evidence type="ECO:0000256" key="5">
    <source>
        <dbReference type="ARBA" id="ARBA00022960"/>
    </source>
</evidence>
<dbReference type="Proteomes" id="UP000197424">
    <property type="component" value="Chromosome"/>
</dbReference>